<comment type="similarity">
    <text evidence="1">Belongs to the peptidase C48 family.</text>
</comment>
<accession>A0ABD3CJE7</accession>
<dbReference type="Pfam" id="PF02902">
    <property type="entry name" value="Peptidase_C48"/>
    <property type="match status" value="1"/>
</dbReference>
<dbReference type="GO" id="GO:0008233">
    <property type="term" value="F:peptidase activity"/>
    <property type="evidence" value="ECO:0007669"/>
    <property type="project" value="UniProtKB-KW"/>
</dbReference>
<evidence type="ECO:0000313" key="5">
    <source>
        <dbReference type="EMBL" id="KAL3630043.1"/>
    </source>
</evidence>
<sequence length="157" mass="17899">MCASGLRRMGCAHDFDRVRMSRVPYHGRSCLQRRATLVVCLLRIDAWEITLFDSMPLPDRVRQLEPLSRLIPYVIAKGGYFDAKSVAPRFDLMPVVSIPKDDELVQGDVHSCGVFACMYIERMIACDFQQSSSIFDVEEYRGKIALEIFSHSDEVMS</sequence>
<evidence type="ECO:0000313" key="6">
    <source>
        <dbReference type="Proteomes" id="UP001632038"/>
    </source>
</evidence>
<evidence type="ECO:0000256" key="1">
    <source>
        <dbReference type="ARBA" id="ARBA00005234"/>
    </source>
</evidence>
<keyword evidence="6" id="KW-1185">Reference proteome</keyword>
<dbReference type="InterPro" id="IPR038765">
    <property type="entry name" value="Papain-like_cys_pep_sf"/>
</dbReference>
<evidence type="ECO:0000256" key="3">
    <source>
        <dbReference type="ARBA" id="ARBA00022801"/>
    </source>
</evidence>
<reference evidence="6" key="1">
    <citation type="journal article" date="2024" name="IScience">
        <title>Strigolactones Initiate the Formation of Haustorium-like Structures in Castilleja.</title>
        <authorList>
            <person name="Buerger M."/>
            <person name="Peterson D."/>
            <person name="Chory J."/>
        </authorList>
    </citation>
    <scope>NUCLEOTIDE SEQUENCE [LARGE SCALE GENOMIC DNA]</scope>
</reference>
<protein>
    <recommendedName>
        <fullName evidence="4">Ubiquitin-like protease family profile domain-containing protein</fullName>
    </recommendedName>
</protein>
<feature type="domain" description="Ubiquitin-like protease family profile" evidence="4">
    <location>
        <begin position="45"/>
        <end position="154"/>
    </location>
</feature>
<gene>
    <name evidence="5" type="ORF">CASFOL_023027</name>
</gene>
<dbReference type="SUPFAM" id="SSF54001">
    <property type="entry name" value="Cysteine proteinases"/>
    <property type="match status" value="1"/>
</dbReference>
<dbReference type="AlphaFoldDB" id="A0ABD3CJE7"/>
<evidence type="ECO:0000256" key="2">
    <source>
        <dbReference type="ARBA" id="ARBA00022670"/>
    </source>
</evidence>
<dbReference type="Gene3D" id="3.40.395.10">
    <property type="entry name" value="Adenoviral Proteinase, Chain A"/>
    <property type="match status" value="1"/>
</dbReference>
<keyword evidence="3" id="KW-0378">Hydrolase</keyword>
<dbReference type="InterPro" id="IPR003653">
    <property type="entry name" value="Peptidase_C48_C"/>
</dbReference>
<proteinExistence type="inferred from homology"/>
<name>A0ABD3CJE7_9LAMI</name>
<comment type="caution">
    <text evidence="5">The sequence shown here is derived from an EMBL/GenBank/DDBJ whole genome shotgun (WGS) entry which is preliminary data.</text>
</comment>
<keyword evidence="2" id="KW-0645">Protease</keyword>
<evidence type="ECO:0000259" key="4">
    <source>
        <dbReference type="Pfam" id="PF02902"/>
    </source>
</evidence>
<dbReference type="GO" id="GO:0006508">
    <property type="term" value="P:proteolysis"/>
    <property type="evidence" value="ECO:0007669"/>
    <property type="project" value="UniProtKB-KW"/>
</dbReference>
<organism evidence="5 6">
    <name type="scientific">Castilleja foliolosa</name>
    <dbReference type="NCBI Taxonomy" id="1961234"/>
    <lineage>
        <taxon>Eukaryota</taxon>
        <taxon>Viridiplantae</taxon>
        <taxon>Streptophyta</taxon>
        <taxon>Embryophyta</taxon>
        <taxon>Tracheophyta</taxon>
        <taxon>Spermatophyta</taxon>
        <taxon>Magnoliopsida</taxon>
        <taxon>eudicotyledons</taxon>
        <taxon>Gunneridae</taxon>
        <taxon>Pentapetalae</taxon>
        <taxon>asterids</taxon>
        <taxon>lamiids</taxon>
        <taxon>Lamiales</taxon>
        <taxon>Orobanchaceae</taxon>
        <taxon>Pedicularideae</taxon>
        <taxon>Castillejinae</taxon>
        <taxon>Castilleja</taxon>
    </lineage>
</organism>
<dbReference type="EMBL" id="JAVIJP010000032">
    <property type="protein sequence ID" value="KAL3630043.1"/>
    <property type="molecule type" value="Genomic_DNA"/>
</dbReference>
<dbReference type="Proteomes" id="UP001632038">
    <property type="component" value="Unassembled WGS sequence"/>
</dbReference>